<dbReference type="Gene3D" id="3.40.630.20">
    <property type="entry name" value="Peptidase C15, pyroglutamyl peptidase I-like"/>
    <property type="match status" value="1"/>
</dbReference>
<keyword evidence="2" id="KW-0963">Cytoplasm</keyword>
<dbReference type="Proteomes" id="UP001165289">
    <property type="component" value="Unassembled WGS sequence"/>
</dbReference>
<dbReference type="SUPFAM" id="SSF53182">
    <property type="entry name" value="Pyrrolidone carboxyl peptidase (pyroglutamate aminopeptidase)"/>
    <property type="match status" value="1"/>
</dbReference>
<keyword evidence="3" id="KW-0645">Protease</keyword>
<dbReference type="PRINTS" id="PR00706">
    <property type="entry name" value="PYROGLUPTASE"/>
</dbReference>
<evidence type="ECO:0000313" key="7">
    <source>
        <dbReference type="Proteomes" id="UP001165289"/>
    </source>
</evidence>
<dbReference type="GO" id="GO:0006508">
    <property type="term" value="P:proteolysis"/>
    <property type="evidence" value="ECO:0007669"/>
    <property type="project" value="UniProtKB-KW"/>
</dbReference>
<evidence type="ECO:0000256" key="4">
    <source>
        <dbReference type="ARBA" id="ARBA00022801"/>
    </source>
</evidence>
<dbReference type="InterPro" id="IPR036440">
    <property type="entry name" value="Peptidase_C15-like_sf"/>
</dbReference>
<evidence type="ECO:0000256" key="3">
    <source>
        <dbReference type="ARBA" id="ARBA00022670"/>
    </source>
</evidence>
<organism evidence="6 7">
    <name type="scientific">Oopsacas minuta</name>
    <dbReference type="NCBI Taxonomy" id="111878"/>
    <lineage>
        <taxon>Eukaryota</taxon>
        <taxon>Metazoa</taxon>
        <taxon>Porifera</taxon>
        <taxon>Hexactinellida</taxon>
        <taxon>Hexasterophora</taxon>
        <taxon>Lyssacinosida</taxon>
        <taxon>Leucopsacidae</taxon>
        <taxon>Oopsacas</taxon>
    </lineage>
</organism>
<dbReference type="InterPro" id="IPR016125">
    <property type="entry name" value="Peptidase_C15-like"/>
</dbReference>
<evidence type="ECO:0000256" key="5">
    <source>
        <dbReference type="ARBA" id="ARBA00022807"/>
    </source>
</evidence>
<gene>
    <name evidence="6" type="ORF">LOD99_13240</name>
</gene>
<dbReference type="InterPro" id="IPR000816">
    <property type="entry name" value="Peptidase_C15"/>
</dbReference>
<evidence type="ECO:0000313" key="6">
    <source>
        <dbReference type="EMBL" id="KAI6645985.1"/>
    </source>
</evidence>
<accession>A0AAV7JBE5</accession>
<proteinExistence type="inferred from homology"/>
<comment type="similarity">
    <text evidence="1">Belongs to the peptidase C15 family.</text>
</comment>
<keyword evidence="7" id="KW-1185">Reference proteome</keyword>
<protein>
    <recommendedName>
        <fullName evidence="8">Pyroglutamyl-peptidase I</fullName>
    </recommendedName>
</protein>
<keyword evidence="5" id="KW-0788">Thiol protease</keyword>
<evidence type="ECO:0008006" key="8">
    <source>
        <dbReference type="Google" id="ProtNLM"/>
    </source>
</evidence>
<name>A0AAV7JBE5_9METZ</name>
<sequence>MAESDKKVVSVTMTGFGPFMDIKTNPSWTVVQGAAKVLSENTDLKLVSVQELTVVYADVSKKVKEMHVEFKPDLAIHVGVAKGYANITIESQSVRSGYSIEDVSGCTPPKFEAVCDAVKPPNECITTAIDTKEIHKHCSDKLAGKVGFKLSTDPGLYLCGFCYYTSLYCNTSALFIHIPDEDEPYSIEEMVKSLVLIVEHAVQQIKHKLLH</sequence>
<reference evidence="6 7" key="1">
    <citation type="journal article" date="2023" name="BMC Biol.">
        <title>The compact genome of the sponge Oopsacas minuta (Hexactinellida) is lacking key metazoan core genes.</title>
        <authorList>
            <person name="Santini S."/>
            <person name="Schenkelaars Q."/>
            <person name="Jourda C."/>
            <person name="Duchesne M."/>
            <person name="Belahbib H."/>
            <person name="Rocher C."/>
            <person name="Selva M."/>
            <person name="Riesgo A."/>
            <person name="Vervoort M."/>
            <person name="Leys S.P."/>
            <person name="Kodjabachian L."/>
            <person name="Le Bivic A."/>
            <person name="Borchiellini C."/>
            <person name="Claverie J.M."/>
            <person name="Renard E."/>
        </authorList>
    </citation>
    <scope>NUCLEOTIDE SEQUENCE [LARGE SCALE GENOMIC DNA]</scope>
    <source>
        <strain evidence="6">SPO-2</strain>
    </source>
</reference>
<dbReference type="GO" id="GO:0016920">
    <property type="term" value="F:pyroglutamyl-peptidase activity"/>
    <property type="evidence" value="ECO:0007669"/>
    <property type="project" value="InterPro"/>
</dbReference>
<keyword evidence="4" id="KW-0378">Hydrolase</keyword>
<evidence type="ECO:0000256" key="2">
    <source>
        <dbReference type="ARBA" id="ARBA00022490"/>
    </source>
</evidence>
<dbReference type="PANTHER" id="PTHR23402:SF1">
    <property type="entry name" value="PYROGLUTAMYL-PEPTIDASE I"/>
    <property type="match status" value="1"/>
</dbReference>
<dbReference type="EMBL" id="JAKMXF010000365">
    <property type="protein sequence ID" value="KAI6645985.1"/>
    <property type="molecule type" value="Genomic_DNA"/>
</dbReference>
<dbReference type="PANTHER" id="PTHR23402">
    <property type="entry name" value="PROTEASE FAMILY C15 PYROGLUTAMYL-PEPTIDASE I-RELATED"/>
    <property type="match status" value="1"/>
</dbReference>
<evidence type="ECO:0000256" key="1">
    <source>
        <dbReference type="ARBA" id="ARBA00006641"/>
    </source>
</evidence>
<comment type="caution">
    <text evidence="6">The sequence shown here is derived from an EMBL/GenBank/DDBJ whole genome shotgun (WGS) entry which is preliminary data.</text>
</comment>
<dbReference type="GO" id="GO:0005829">
    <property type="term" value="C:cytosol"/>
    <property type="evidence" value="ECO:0007669"/>
    <property type="project" value="InterPro"/>
</dbReference>
<dbReference type="AlphaFoldDB" id="A0AAV7JBE5"/>
<dbReference type="Pfam" id="PF01470">
    <property type="entry name" value="Peptidase_C15"/>
    <property type="match status" value="1"/>
</dbReference>